<name>A0A841PSM5_9BACI</name>
<sequence length="110" mass="12247">MQEFLKVFGGILIVVGLIGGFVVYDSDIAEVYEDAKKYSLSTSDEELAFAKQMQSDNIMNTSLFIGSGIIGGVFFLALGYILEQLMISGKETERIVKRLDRLERNKEQVG</sequence>
<dbReference type="RefSeq" id="WP_174494481.1">
    <property type="nucleotide sequence ID" value="NZ_CADDWK010000001.1"/>
</dbReference>
<accession>A0A841PSM5</accession>
<protein>
    <submittedName>
        <fullName evidence="2">Uncharacterized protein YneF (UPF0154 family)</fullName>
    </submittedName>
</protein>
<dbReference type="Proteomes" id="UP000581688">
    <property type="component" value="Unassembled WGS sequence"/>
</dbReference>
<comment type="caution">
    <text evidence="2">The sequence shown here is derived from an EMBL/GenBank/DDBJ whole genome shotgun (WGS) entry which is preliminary data.</text>
</comment>
<reference evidence="2 3" key="1">
    <citation type="submission" date="2020-08" db="EMBL/GenBank/DDBJ databases">
        <title>Genomic Encyclopedia of Type Strains, Phase IV (KMG-IV): sequencing the most valuable type-strain genomes for metagenomic binning, comparative biology and taxonomic classification.</title>
        <authorList>
            <person name="Goeker M."/>
        </authorList>
    </citation>
    <scope>NUCLEOTIDE SEQUENCE [LARGE SCALE GENOMIC DNA]</scope>
    <source>
        <strain evidence="2 3">DSM 19612</strain>
    </source>
</reference>
<feature type="transmembrane region" description="Helical" evidence="1">
    <location>
        <begin position="63"/>
        <end position="82"/>
    </location>
</feature>
<gene>
    <name evidence="2" type="ORF">HNQ94_000378</name>
</gene>
<keyword evidence="1" id="KW-1133">Transmembrane helix</keyword>
<keyword evidence="1" id="KW-0812">Transmembrane</keyword>
<dbReference type="EMBL" id="JACHGH010000001">
    <property type="protein sequence ID" value="MBB6451957.1"/>
    <property type="molecule type" value="Genomic_DNA"/>
</dbReference>
<evidence type="ECO:0000313" key="2">
    <source>
        <dbReference type="EMBL" id="MBB6451957.1"/>
    </source>
</evidence>
<keyword evidence="3" id="KW-1185">Reference proteome</keyword>
<evidence type="ECO:0000313" key="3">
    <source>
        <dbReference type="Proteomes" id="UP000581688"/>
    </source>
</evidence>
<feature type="transmembrane region" description="Helical" evidence="1">
    <location>
        <begin position="7"/>
        <end position="24"/>
    </location>
</feature>
<organism evidence="2 3">
    <name type="scientific">Salirhabdus euzebyi</name>
    <dbReference type="NCBI Taxonomy" id="394506"/>
    <lineage>
        <taxon>Bacteria</taxon>
        <taxon>Bacillati</taxon>
        <taxon>Bacillota</taxon>
        <taxon>Bacilli</taxon>
        <taxon>Bacillales</taxon>
        <taxon>Bacillaceae</taxon>
        <taxon>Salirhabdus</taxon>
    </lineage>
</organism>
<keyword evidence="1" id="KW-0472">Membrane</keyword>
<proteinExistence type="predicted"/>
<dbReference type="AlphaFoldDB" id="A0A841PSM5"/>
<evidence type="ECO:0000256" key="1">
    <source>
        <dbReference type="SAM" id="Phobius"/>
    </source>
</evidence>